<evidence type="ECO:0000256" key="1">
    <source>
        <dbReference type="ARBA" id="ARBA00004123"/>
    </source>
</evidence>
<reference evidence="10" key="2">
    <citation type="submission" date="2025-08" db="UniProtKB">
        <authorList>
            <consortium name="Ensembl"/>
        </authorList>
    </citation>
    <scope>IDENTIFICATION</scope>
    <source>
        <strain evidence="10">Hereford</strain>
    </source>
</reference>
<proteinExistence type="evidence at protein level"/>
<keyword evidence="11" id="KW-1185">Reference proteome</keyword>
<keyword evidence="13" id="KW-1267">Proteomics identification</keyword>
<dbReference type="Pfam" id="PF13513">
    <property type="entry name" value="HEAT_EZ"/>
    <property type="match status" value="1"/>
</dbReference>
<dbReference type="InterPro" id="IPR011989">
    <property type="entry name" value="ARM-like"/>
</dbReference>
<evidence type="ECO:0000256" key="5">
    <source>
        <dbReference type="ARBA" id="ARBA00022737"/>
    </source>
</evidence>
<evidence type="ECO:0000256" key="2">
    <source>
        <dbReference type="ARBA" id="ARBA00004496"/>
    </source>
</evidence>
<dbReference type="Pfam" id="PF25574">
    <property type="entry name" value="TPR_IMB1"/>
    <property type="match status" value="1"/>
</dbReference>
<dbReference type="eggNOG" id="KOG2171">
    <property type="taxonomic scope" value="Eukaryota"/>
</dbReference>
<dbReference type="Ensembl" id="ENSBTAT00000061564.4">
    <property type="protein sequence ID" value="ENSBTAP00000053578.3"/>
    <property type="gene ID" value="ENSBTAG00000039374.6"/>
</dbReference>
<dbReference type="SUPFAM" id="SSF48371">
    <property type="entry name" value="ARM repeat"/>
    <property type="match status" value="1"/>
</dbReference>
<dbReference type="InterPro" id="IPR041653">
    <property type="entry name" value="Importin_rep_4"/>
</dbReference>
<dbReference type="GO" id="GO:0006606">
    <property type="term" value="P:protein import into nucleus"/>
    <property type="evidence" value="ECO:0007669"/>
    <property type="project" value="InterPro"/>
</dbReference>
<keyword evidence="8" id="KW-0539">Nucleus</keyword>
<dbReference type="VGNC" id="VGNC:30243">
    <property type="gene designation" value="IPO5"/>
</dbReference>
<accession>F1MPE5</accession>
<sequence>SLSLTPSAMAAAAAEQQQFYLLLGNLLSPDNVVRKQAEETYENIPGQSKITFLLQAIRNTAAAEEARQMAAVLLRRLLSSAFDEVYPTLPTDVQTAIKSELLMIIQMETQSSMRKKICDIAAELARNLIGVYFSEDVFYRIFRNFPGIFGNQQQHYLDVIKRMLVQCMQDQEHPSIRTLSARATAAFILANEHNVALFKHFADLLPGFLQAVNDSCYQNDDSVLKSLVEIADTVPKYLRPHLEATLQLSLKLCGDTGLNNMQRQLALEVIVTLSETAAAMLRKHTNIVAQTIPQMLAMMVDLEEDEDWANADELEDDDFDSNAVAGESALDRMACGLGGKLVLPMIKEHIMQMLQNPDWKYRHAGLMALSAIGEGCHQQMEGILNEIVNFVLLFLQDPHPRVRYAACNAVGQMATDFAPGFQKKFHEKVIAALLQTMEDQGNQRVQAHAAAALINFTEDCPKSLLIPYLDSLVKHLHSIMVLKLQELIQKGTKLVLEQVVTSIASVADTAEEKFVPYYDLFMPSLKHIVENAVQKELRLLRGKTIECISLIGLAVGKEKFMQDASDVMQLLLKTQTDFSDMEDDDPQISYMISAWARMCKILGKEFQQYLPVVMGPLMKTASIKPEVALLDTQDMENMSDDDGWEFVNLGDQQSFGIKTAGLEEKSTACQMLVCYAKELKEGFVEYTEQVVKLMVPLLKFYFHDDILTFSLTIKRVRVAAAESMPLLLECARVRGPEYLTQMWHFMCDALIKAIGTEPDSDVLSEIMHSFAKCIEVMGDGCLNNEHFEELGGILKAKLEEHFKNQELRQVKRQDEDYDEQVEESLQDEDDNDVYILTKVSDILHSIFSSYKEKVLPWFEQLLPLIVNLICPHRPWPDRQWGLCIFDDVIEHCSPASFKYAEYFLRPMLQYVCDSSPEVRQAAAYGLGVMAQYGGDNYRPFCTEALPLLVRVIQSADAKTKENINATENCISAVGKMMKFKPDCVNVEEVLPHWLSWLPLHEDKEEAVQTFNYLCDLIESNHPIVLGPNNTNLPKIFSIIAEGEMHEAIKHDDPCAKRLANVVRQVQTSGGLWTECIAQLSPEQQAAIQELLNSA</sequence>
<dbReference type="Pfam" id="PF02985">
    <property type="entry name" value="HEAT"/>
    <property type="match status" value="1"/>
</dbReference>
<evidence type="ECO:0007829" key="13">
    <source>
        <dbReference type="PeptideAtlas" id="F1MPE5"/>
    </source>
</evidence>
<keyword evidence="3" id="KW-0813">Transport</keyword>
<reference evidence="10" key="1">
    <citation type="submission" date="2018-03" db="EMBL/GenBank/DDBJ databases">
        <title>ARS-UCD1.2.</title>
        <authorList>
            <person name="Rosen B.D."/>
            <person name="Bickhart D.M."/>
            <person name="Koren S."/>
            <person name="Schnabel R.D."/>
            <person name="Hall R."/>
            <person name="Zimin A."/>
            <person name="Dreischer C."/>
            <person name="Schultheiss S."/>
            <person name="Schroeder S.G."/>
            <person name="Elsik C.G."/>
            <person name="Couldrey C."/>
            <person name="Liu G.E."/>
            <person name="Van Tassell C.P."/>
            <person name="Phillippy A.M."/>
            <person name="Smith T.P.L."/>
            <person name="Medrano J.F."/>
        </authorList>
    </citation>
    <scope>NUCLEOTIDE SEQUENCE [LARGE SCALE GENOMIC DNA]</scope>
    <source>
        <strain evidence="10">Hereford</strain>
    </source>
</reference>
<evidence type="ECO:0000256" key="6">
    <source>
        <dbReference type="ARBA" id="ARBA00022927"/>
    </source>
</evidence>
<dbReference type="AlphaFoldDB" id="F1MPE5"/>
<evidence type="ECO:0000313" key="12">
    <source>
        <dbReference type="VGNC" id="VGNC:30243"/>
    </source>
</evidence>
<dbReference type="Pfam" id="PF18829">
    <property type="entry name" value="Importin_rep_6"/>
    <property type="match status" value="1"/>
</dbReference>
<dbReference type="GO" id="GO:0005634">
    <property type="term" value="C:nucleus"/>
    <property type="evidence" value="ECO:0007669"/>
    <property type="project" value="UniProtKB-SubCell"/>
</dbReference>
<dbReference type="InterPro" id="IPR040928">
    <property type="entry name" value="Importin_rep_5"/>
</dbReference>
<dbReference type="Proteomes" id="UP000009136">
    <property type="component" value="Chromosome 12"/>
</dbReference>
<name>F1MPE5_BOVIN</name>
<dbReference type="InterPro" id="IPR016024">
    <property type="entry name" value="ARM-type_fold"/>
</dbReference>
<dbReference type="Pfam" id="PF18816">
    <property type="entry name" value="Importin_rep_5"/>
    <property type="match status" value="1"/>
</dbReference>
<keyword evidence="5" id="KW-0677">Repeat</keyword>
<evidence type="ECO:0000259" key="9">
    <source>
        <dbReference type="PROSITE" id="PS50166"/>
    </source>
</evidence>
<dbReference type="InterPro" id="IPR041389">
    <property type="entry name" value="Importin_rep_6"/>
</dbReference>
<dbReference type="InterPro" id="IPR034085">
    <property type="entry name" value="TOG"/>
</dbReference>
<evidence type="ECO:0000313" key="11">
    <source>
        <dbReference type="Proteomes" id="UP000009136"/>
    </source>
</evidence>
<dbReference type="InterPro" id="IPR000357">
    <property type="entry name" value="HEAT"/>
</dbReference>
<dbReference type="Pfam" id="PF25780">
    <property type="entry name" value="TPR_IPO5"/>
    <property type="match status" value="1"/>
</dbReference>
<evidence type="ECO:0000313" key="10">
    <source>
        <dbReference type="Ensembl" id="ENSBTAP00000053578.3"/>
    </source>
</evidence>
<dbReference type="InterPro" id="IPR058584">
    <property type="entry name" value="IMB1_TNPO1-like_TPR"/>
</dbReference>
<dbReference type="InterPro" id="IPR001494">
    <property type="entry name" value="Importin-beta_N"/>
</dbReference>
<dbReference type="Gene3D" id="1.25.10.10">
    <property type="entry name" value="Leucine-rich Repeat Variant"/>
    <property type="match status" value="1"/>
</dbReference>
<comment type="subcellular location">
    <subcellularLocation>
        <location evidence="2">Cytoplasm</location>
    </subcellularLocation>
    <subcellularLocation>
        <location evidence="1">Nucleus</location>
    </subcellularLocation>
</comment>
<dbReference type="SMART" id="SM01349">
    <property type="entry name" value="TOG"/>
    <property type="match status" value="1"/>
</dbReference>
<keyword evidence="4" id="KW-0963">Cytoplasm</keyword>
<feature type="domain" description="Importin N-terminal" evidence="9">
    <location>
        <begin position="53"/>
        <end position="107"/>
    </location>
</feature>
<keyword evidence="7" id="KW-0007">Acetylation</keyword>
<dbReference type="Bgee" id="ENSBTAG00000039374">
    <property type="expression patterns" value="Expressed in spermatid and 108 other cell types or tissues"/>
</dbReference>
<dbReference type="InterPro" id="IPR057672">
    <property type="entry name" value="TPR_IPO4/5"/>
</dbReference>
<dbReference type="PANTHER" id="PTHR10527">
    <property type="entry name" value="IMPORTIN BETA"/>
    <property type="match status" value="1"/>
</dbReference>
<dbReference type="Pfam" id="PF18808">
    <property type="entry name" value="Importin_rep_4"/>
    <property type="match status" value="1"/>
</dbReference>
<evidence type="ECO:0000256" key="7">
    <source>
        <dbReference type="ARBA" id="ARBA00022990"/>
    </source>
</evidence>
<dbReference type="GeneTree" id="ENSGT00940000155502"/>
<evidence type="ECO:0000256" key="4">
    <source>
        <dbReference type="ARBA" id="ARBA00022490"/>
    </source>
</evidence>
<organism evidence="10 11">
    <name type="scientific">Bos taurus</name>
    <name type="common">Bovine</name>
    <dbReference type="NCBI Taxonomy" id="9913"/>
    <lineage>
        <taxon>Eukaryota</taxon>
        <taxon>Metazoa</taxon>
        <taxon>Chordata</taxon>
        <taxon>Craniata</taxon>
        <taxon>Vertebrata</taxon>
        <taxon>Euteleostomi</taxon>
        <taxon>Mammalia</taxon>
        <taxon>Eutheria</taxon>
        <taxon>Laurasiatheria</taxon>
        <taxon>Artiodactyla</taxon>
        <taxon>Ruminantia</taxon>
        <taxon>Pecora</taxon>
        <taxon>Bovidae</taxon>
        <taxon>Bovinae</taxon>
        <taxon>Bos</taxon>
    </lineage>
</organism>
<dbReference type="GO" id="GO:0005737">
    <property type="term" value="C:cytoplasm"/>
    <property type="evidence" value="ECO:0007669"/>
    <property type="project" value="UniProtKB-SubCell"/>
</dbReference>
<dbReference type="InterPro" id="IPR040122">
    <property type="entry name" value="Importin_beta"/>
</dbReference>
<dbReference type="GO" id="GO:0031267">
    <property type="term" value="F:small GTPase binding"/>
    <property type="evidence" value="ECO:0007669"/>
    <property type="project" value="InterPro"/>
</dbReference>
<dbReference type="PROSITE" id="PS50166">
    <property type="entry name" value="IMPORTIN_B_NT"/>
    <property type="match status" value="1"/>
</dbReference>
<reference evidence="10" key="3">
    <citation type="submission" date="2025-09" db="UniProtKB">
        <authorList>
            <consortium name="Ensembl"/>
        </authorList>
    </citation>
    <scope>IDENTIFICATION</scope>
    <source>
        <strain evidence="10">Hereford</strain>
    </source>
</reference>
<keyword evidence="6" id="KW-0653">Protein transport</keyword>
<evidence type="ECO:0000256" key="8">
    <source>
        <dbReference type="ARBA" id="ARBA00023242"/>
    </source>
</evidence>
<gene>
    <name evidence="10 12" type="primary">IPO5</name>
</gene>
<dbReference type="VEuPathDB" id="HostDB:ENSBTAG00000039374"/>
<protein>
    <submittedName>
        <fullName evidence="10">Importin 5</fullName>
    </submittedName>
</protein>
<evidence type="ECO:0000256" key="3">
    <source>
        <dbReference type="ARBA" id="ARBA00022448"/>
    </source>
</evidence>
<dbReference type="HOGENOM" id="CLU_003794_0_0_1"/>